<dbReference type="SUPFAM" id="SSF52540">
    <property type="entry name" value="P-loop containing nucleoside triphosphate hydrolases"/>
    <property type="match status" value="1"/>
</dbReference>
<dbReference type="Proteomes" id="UP001595796">
    <property type="component" value="Unassembled WGS sequence"/>
</dbReference>
<reference evidence="2" key="1">
    <citation type="journal article" date="2019" name="Int. J. Syst. Evol. Microbiol.">
        <title>The Global Catalogue of Microorganisms (GCM) 10K type strain sequencing project: providing services to taxonomists for standard genome sequencing and annotation.</title>
        <authorList>
            <consortium name="The Broad Institute Genomics Platform"/>
            <consortium name="The Broad Institute Genome Sequencing Center for Infectious Disease"/>
            <person name="Wu L."/>
            <person name="Ma J."/>
        </authorList>
    </citation>
    <scope>NUCLEOTIDE SEQUENCE [LARGE SCALE GENOMIC DNA]</scope>
    <source>
        <strain evidence="2">CGMCC 1.16444</strain>
    </source>
</reference>
<organism evidence="1 2">
    <name type="scientific">Flaviflagellibacter deserti</name>
    <dbReference type="NCBI Taxonomy" id="2267266"/>
    <lineage>
        <taxon>Bacteria</taxon>
        <taxon>Pseudomonadati</taxon>
        <taxon>Pseudomonadota</taxon>
        <taxon>Alphaproteobacteria</taxon>
        <taxon>Hyphomicrobiales</taxon>
        <taxon>Flaviflagellibacter</taxon>
    </lineage>
</organism>
<dbReference type="RefSeq" id="WP_114955335.1">
    <property type="nucleotide sequence ID" value="NZ_JBHSJF010000001.1"/>
</dbReference>
<keyword evidence="2" id="KW-1185">Reference proteome</keyword>
<dbReference type="EMBL" id="JBHSJF010000001">
    <property type="protein sequence ID" value="MFC5066550.1"/>
    <property type="molecule type" value="Genomic_DNA"/>
</dbReference>
<evidence type="ECO:0000313" key="1">
    <source>
        <dbReference type="EMBL" id="MFC5066550.1"/>
    </source>
</evidence>
<gene>
    <name evidence="1" type="ORF">ACFPFW_00800</name>
</gene>
<accession>A0ABV9YYR7</accession>
<comment type="caution">
    <text evidence="1">The sequence shown here is derived from an EMBL/GenBank/DDBJ whole genome shotgun (WGS) entry which is preliminary data.</text>
</comment>
<proteinExistence type="predicted"/>
<dbReference type="InterPro" id="IPR027417">
    <property type="entry name" value="P-loop_NTPase"/>
</dbReference>
<evidence type="ECO:0000313" key="2">
    <source>
        <dbReference type="Proteomes" id="UP001595796"/>
    </source>
</evidence>
<name>A0ABV9YYR7_9HYPH</name>
<sequence length="165" mass="18497">MGDRLFVAVLGHRNSGKSTTWNTLFGGTVRTGQHPRTLPLHGGECAQVFLISGSPEERQLYAGDILENQDCRIVLCSIQYIEAVRKTLEYAVGEKFDLFVQWLNPGRNDPGENYDRLGLLPWLLANRATLSMRDGKVPPGPRTQEIREFIHGWAKARGLTFPCTT</sequence>
<evidence type="ECO:0008006" key="3">
    <source>
        <dbReference type="Google" id="ProtNLM"/>
    </source>
</evidence>
<protein>
    <recommendedName>
        <fullName evidence="3">G domain-containing protein</fullName>
    </recommendedName>
</protein>